<dbReference type="InterPro" id="IPR041662">
    <property type="entry name" value="SusD-like_2"/>
</dbReference>
<organism evidence="1 2">
    <name type="scientific">Sphingobacterium alimentarium</name>
    <dbReference type="NCBI Taxonomy" id="797292"/>
    <lineage>
        <taxon>Bacteria</taxon>
        <taxon>Pseudomonadati</taxon>
        <taxon>Bacteroidota</taxon>
        <taxon>Sphingobacteriia</taxon>
        <taxon>Sphingobacteriales</taxon>
        <taxon>Sphingobacteriaceae</taxon>
        <taxon>Sphingobacterium</taxon>
    </lineage>
</organism>
<evidence type="ECO:0000313" key="2">
    <source>
        <dbReference type="Proteomes" id="UP000295197"/>
    </source>
</evidence>
<dbReference type="AlphaFoldDB" id="A0A4R3VI47"/>
<reference evidence="1 2" key="1">
    <citation type="submission" date="2019-03" db="EMBL/GenBank/DDBJ databases">
        <title>Genomic Encyclopedia of Type Strains, Phase IV (KMG-IV): sequencing the most valuable type-strain genomes for metagenomic binning, comparative biology and taxonomic classification.</title>
        <authorList>
            <person name="Goeker M."/>
        </authorList>
    </citation>
    <scope>NUCLEOTIDE SEQUENCE [LARGE SCALE GENOMIC DNA]</scope>
    <source>
        <strain evidence="1 2">DSM 22362</strain>
    </source>
</reference>
<dbReference type="OrthoDB" id="9766256at2"/>
<evidence type="ECO:0000313" key="1">
    <source>
        <dbReference type="EMBL" id="TCV05299.1"/>
    </source>
</evidence>
<protein>
    <submittedName>
        <fullName evidence="1">SusD-like starch-binding protein associating with outer membrane</fullName>
    </submittedName>
</protein>
<dbReference type="EMBL" id="SMBZ01000078">
    <property type="protein sequence ID" value="TCV05299.1"/>
    <property type="molecule type" value="Genomic_DNA"/>
</dbReference>
<accession>A0A4R3VI47</accession>
<proteinExistence type="predicted"/>
<dbReference type="Proteomes" id="UP000295197">
    <property type="component" value="Unassembled WGS sequence"/>
</dbReference>
<sequence length="524" mass="59761">MKKTYLIVGLCALLAMTGCKKYLDINENPSFPQLVKAELLLSPIIFQMANGYSQDLIIMNKFNQTILGGSGDDASKIWERHGYRAQSDVGGVMWRMVYYNHGHNLQLLIDDAVANQKYEYAGIGYAVKAWGYQMLTDYHGPIIMDEALRAQQLRFSYNDQDEVYAKVREWCDSALYYFDQQSPIDYISSLNSEKGDNLYRGNIARWKKFVYGLKATQFNHLVNKSEYQSRYADSVIRYVDLSFESNADDARIKFKGDDNGNSNVFSSNYGVITSSYYNRAGKPIVRYLTGGLRGEGKDDTIASIDRRLAIMLNRTSLTDSTFKGGEPNVTNSTIPSVLGRTVNNVPEGKYIFRNNAEFPIMTYAQLQLIKAEAQFIKGDKAGALVSYRQAIIGHMNFVNSYANIATGQDKAITTEEITEYLNSDDVAQTADDLTLADIMGQKYIVQWGWGGLEQWCDLRKYHYSPDIFRQYIQLSGSQLQYNAYCYRVRPRYNSEYVWNSDELAKWGGLEPEYVTKPTWFVLPN</sequence>
<dbReference type="Pfam" id="PF12771">
    <property type="entry name" value="SusD-like_2"/>
    <property type="match status" value="1"/>
</dbReference>
<dbReference type="RefSeq" id="WP_132779260.1">
    <property type="nucleotide sequence ID" value="NZ_SMBZ01000078.1"/>
</dbReference>
<dbReference type="PROSITE" id="PS51257">
    <property type="entry name" value="PROKAR_LIPOPROTEIN"/>
    <property type="match status" value="1"/>
</dbReference>
<dbReference type="SUPFAM" id="SSF48452">
    <property type="entry name" value="TPR-like"/>
    <property type="match status" value="1"/>
</dbReference>
<gene>
    <name evidence="1" type="ORF">EDC17_10783</name>
</gene>
<dbReference type="Gene3D" id="1.25.40.390">
    <property type="match status" value="1"/>
</dbReference>
<keyword evidence="2" id="KW-1185">Reference proteome</keyword>
<dbReference type="InterPro" id="IPR011990">
    <property type="entry name" value="TPR-like_helical_dom_sf"/>
</dbReference>
<name>A0A4R3VI47_9SPHI</name>
<comment type="caution">
    <text evidence="1">The sequence shown here is derived from an EMBL/GenBank/DDBJ whole genome shotgun (WGS) entry which is preliminary data.</text>
</comment>